<dbReference type="AlphaFoldDB" id="A0A6J4SA81"/>
<protein>
    <submittedName>
        <fullName evidence="1">Uncharacterized protein</fullName>
    </submittedName>
</protein>
<accession>A0A6J4SA81</accession>
<gene>
    <name evidence="1" type="ORF">AVDCRST_MAG25-3516</name>
</gene>
<reference evidence="1" key="1">
    <citation type="submission" date="2020-02" db="EMBL/GenBank/DDBJ databases">
        <authorList>
            <person name="Meier V. D."/>
        </authorList>
    </citation>
    <scope>NUCLEOTIDE SEQUENCE</scope>
    <source>
        <strain evidence="1">AVDCRST_MAG25</strain>
    </source>
</reference>
<sequence>MPAMTVFRYGREQYEKGEFVRHRDVAPGDGLDPVVRIVEDLGTIEVPCGKVDCRANCIEYMVQGARRHSRESYALAECKISPLVSII</sequence>
<proteinExistence type="predicted"/>
<dbReference type="EMBL" id="CADCVI010000243">
    <property type="protein sequence ID" value="CAA9493819.1"/>
    <property type="molecule type" value="Genomic_DNA"/>
</dbReference>
<name>A0A6J4SA81_9ACTN</name>
<evidence type="ECO:0000313" key="1">
    <source>
        <dbReference type="EMBL" id="CAA9493819.1"/>
    </source>
</evidence>
<organism evidence="1">
    <name type="scientific">uncultured Rubrobacteraceae bacterium</name>
    <dbReference type="NCBI Taxonomy" id="349277"/>
    <lineage>
        <taxon>Bacteria</taxon>
        <taxon>Bacillati</taxon>
        <taxon>Actinomycetota</taxon>
        <taxon>Rubrobacteria</taxon>
        <taxon>Rubrobacterales</taxon>
        <taxon>Rubrobacteraceae</taxon>
        <taxon>environmental samples</taxon>
    </lineage>
</organism>